<evidence type="ECO:0000313" key="7">
    <source>
        <dbReference type="Proteomes" id="UP000094236"/>
    </source>
</evidence>
<comment type="subcellular location">
    <subcellularLocation>
        <location evidence="1">Golgi apparatus membrane</location>
    </subcellularLocation>
</comment>
<keyword evidence="4" id="KW-0472">Membrane</keyword>
<feature type="domain" description="PDZ GRASP-type" evidence="5">
    <location>
        <begin position="172"/>
        <end position="268"/>
    </location>
</feature>
<dbReference type="PANTHER" id="PTHR12893">
    <property type="entry name" value="GOLGI REASSEMBLY STACKING PROTEIN GRASP"/>
    <property type="match status" value="1"/>
</dbReference>
<keyword evidence="2" id="KW-0677">Repeat</keyword>
<evidence type="ECO:0000313" key="6">
    <source>
        <dbReference type="EMBL" id="ODV97710.1"/>
    </source>
</evidence>
<evidence type="ECO:0000256" key="2">
    <source>
        <dbReference type="ARBA" id="ARBA00022737"/>
    </source>
</evidence>
<evidence type="ECO:0000256" key="3">
    <source>
        <dbReference type="ARBA" id="ARBA00023034"/>
    </source>
</evidence>
<dbReference type="Proteomes" id="UP000094236">
    <property type="component" value="Unassembled WGS sequence"/>
</dbReference>
<feature type="non-terminal residue" evidence="6">
    <location>
        <position position="284"/>
    </location>
</feature>
<evidence type="ECO:0000256" key="4">
    <source>
        <dbReference type="ARBA" id="ARBA00023136"/>
    </source>
</evidence>
<dbReference type="EMBL" id="KV454011">
    <property type="protein sequence ID" value="ODV97710.1"/>
    <property type="molecule type" value="Genomic_DNA"/>
</dbReference>
<dbReference type="InterPro" id="IPR007583">
    <property type="entry name" value="GRASP55_65"/>
</dbReference>
<dbReference type="InterPro" id="IPR036034">
    <property type="entry name" value="PDZ_sf"/>
</dbReference>
<evidence type="ECO:0000259" key="5">
    <source>
        <dbReference type="PROSITE" id="PS51865"/>
    </source>
</evidence>
<proteinExistence type="predicted"/>
<dbReference type="STRING" id="669874.A0A1E4U142"/>
<reference evidence="7" key="1">
    <citation type="submission" date="2016-05" db="EMBL/GenBank/DDBJ databases">
        <title>Comparative genomics of biotechnologically important yeasts.</title>
        <authorList>
            <consortium name="DOE Joint Genome Institute"/>
            <person name="Riley R."/>
            <person name="Haridas S."/>
            <person name="Wolfe K.H."/>
            <person name="Lopes M.R."/>
            <person name="Hittinger C.T."/>
            <person name="Goker M."/>
            <person name="Salamov A."/>
            <person name="Wisecaver J."/>
            <person name="Long T.M."/>
            <person name="Aerts A.L."/>
            <person name="Barry K."/>
            <person name="Choi C."/>
            <person name="Clum A."/>
            <person name="Coughlan A.Y."/>
            <person name="Deshpande S."/>
            <person name="Douglass A.P."/>
            <person name="Hanson S.J."/>
            <person name="Klenk H.-P."/>
            <person name="Labutti K."/>
            <person name="Lapidus A."/>
            <person name="Lindquist E."/>
            <person name="Lipzen A."/>
            <person name="Meier-Kolthoff J.P."/>
            <person name="Ohm R.A."/>
            <person name="Otillar R.P."/>
            <person name="Pangilinan J."/>
            <person name="Peng Y."/>
            <person name="Rokas A."/>
            <person name="Rosa C.A."/>
            <person name="Scheuner C."/>
            <person name="Sibirny A.A."/>
            <person name="Slot J.C."/>
            <person name="Stielow J.B."/>
            <person name="Sun H."/>
            <person name="Kurtzman C.P."/>
            <person name="Blackwell M."/>
            <person name="Grigoriev I.V."/>
            <person name="Jeffries T.W."/>
        </authorList>
    </citation>
    <scope>NUCLEOTIDE SEQUENCE [LARGE SCALE GENOMIC DNA]</scope>
    <source>
        <strain evidence="7">NRRL Y-2460</strain>
    </source>
</reference>
<dbReference type="Pfam" id="PF04495">
    <property type="entry name" value="GRASP55_65"/>
    <property type="match status" value="1"/>
</dbReference>
<accession>A0A1E4U142</accession>
<dbReference type="Gene3D" id="2.30.42.10">
    <property type="match status" value="2"/>
</dbReference>
<dbReference type="OrthoDB" id="3318at2759"/>
<gene>
    <name evidence="6" type="ORF">PACTADRAFT_26982</name>
</gene>
<dbReference type="AlphaFoldDB" id="A0A1E4U142"/>
<evidence type="ECO:0000256" key="1">
    <source>
        <dbReference type="ARBA" id="ARBA00004394"/>
    </source>
</evidence>
<protein>
    <recommendedName>
        <fullName evidence="5">PDZ GRASP-type domain-containing protein</fullName>
    </recommendedName>
</protein>
<dbReference type="GO" id="GO:0000139">
    <property type="term" value="C:Golgi membrane"/>
    <property type="evidence" value="ECO:0007669"/>
    <property type="project" value="UniProtKB-SubCell"/>
</dbReference>
<dbReference type="PANTHER" id="PTHR12893:SF0">
    <property type="entry name" value="GRASP65"/>
    <property type="match status" value="1"/>
</dbReference>
<dbReference type="InterPro" id="IPR024958">
    <property type="entry name" value="GRASP_PDZ"/>
</dbReference>
<dbReference type="GO" id="GO:0007030">
    <property type="term" value="P:Golgi organization"/>
    <property type="evidence" value="ECO:0007669"/>
    <property type="project" value="TreeGrafter"/>
</dbReference>
<name>A0A1E4U142_PACTA</name>
<keyword evidence="7" id="KW-1185">Reference proteome</keyword>
<sequence length="284" mass="31702">MFAFAKKLVSTIELQSSSNDKYFQNARDEEFGLRVLAVKPDSIASNKKFESWFDYILGINNYEISIFYERASNDTIKIDLNRFTQFLSDLIANNQDLRFITWNAKGGIRRVVTISYKEFLPKEGELEDVNLDKPSLPTTTTSANPSDNVLVNNLFKKIGLSIQLTPLITSTFVWHVLSVHQNSPAYQAGLLPQSDYIVGAQDGLLATGGEDLLSRVVSSLHARNGSNSTIILYVYNHDFDVIRPVTLKPNTLWGGKGMLGCDVGYGLLHRLPEVIGKYGSSEIL</sequence>
<organism evidence="6 7">
    <name type="scientific">Pachysolen tannophilus NRRL Y-2460</name>
    <dbReference type="NCBI Taxonomy" id="669874"/>
    <lineage>
        <taxon>Eukaryota</taxon>
        <taxon>Fungi</taxon>
        <taxon>Dikarya</taxon>
        <taxon>Ascomycota</taxon>
        <taxon>Saccharomycotina</taxon>
        <taxon>Pichiomycetes</taxon>
        <taxon>Pachysolenaceae</taxon>
        <taxon>Pachysolen</taxon>
    </lineage>
</organism>
<dbReference type="PROSITE" id="PS51865">
    <property type="entry name" value="PDZ_GRASP"/>
    <property type="match status" value="1"/>
</dbReference>
<keyword evidence="3" id="KW-0333">Golgi apparatus</keyword>